<gene>
    <name evidence="1" type="ORF">FTW19_22440</name>
</gene>
<evidence type="ECO:0000313" key="2">
    <source>
        <dbReference type="Proteomes" id="UP000321820"/>
    </source>
</evidence>
<dbReference type="EMBL" id="CP042806">
    <property type="protein sequence ID" value="QEE30500.1"/>
    <property type="molecule type" value="Genomic_DNA"/>
</dbReference>
<reference evidence="1 2" key="1">
    <citation type="submission" date="2019-08" db="EMBL/GenBank/DDBJ databases">
        <title>Complete genome sequence of Terriglobus albidus strain ORNL.</title>
        <authorList>
            <person name="Podar M."/>
        </authorList>
    </citation>
    <scope>NUCLEOTIDE SEQUENCE [LARGE SCALE GENOMIC DNA]</scope>
    <source>
        <strain evidence="1 2">ORNL</strain>
    </source>
</reference>
<dbReference type="RefSeq" id="WP_147649813.1">
    <property type="nucleotide sequence ID" value="NZ_CP042806.1"/>
</dbReference>
<dbReference type="KEGG" id="talb:FTW19_22440"/>
<name>A0A5B9EI31_9BACT</name>
<dbReference type="AlphaFoldDB" id="A0A5B9EI31"/>
<keyword evidence="2" id="KW-1185">Reference proteome</keyword>
<sequence>MHLTAVGTAERQSIVIILHQSSQIPTTWSMSGHQRVFAKHASKRRQVSSSAKNSFGLERRDWIKAKAAHSLNVQLLAAKMVLAGGVNPLEMPSLIQS</sequence>
<protein>
    <submittedName>
        <fullName evidence="1">Uncharacterized protein</fullName>
    </submittedName>
</protein>
<accession>A0A5B9EI31</accession>
<proteinExistence type="predicted"/>
<evidence type="ECO:0000313" key="1">
    <source>
        <dbReference type="EMBL" id="QEE30500.1"/>
    </source>
</evidence>
<organism evidence="1 2">
    <name type="scientific">Terriglobus albidus</name>
    <dbReference type="NCBI Taxonomy" id="1592106"/>
    <lineage>
        <taxon>Bacteria</taxon>
        <taxon>Pseudomonadati</taxon>
        <taxon>Acidobacteriota</taxon>
        <taxon>Terriglobia</taxon>
        <taxon>Terriglobales</taxon>
        <taxon>Acidobacteriaceae</taxon>
        <taxon>Terriglobus</taxon>
    </lineage>
</organism>
<dbReference type="Proteomes" id="UP000321820">
    <property type="component" value="Chromosome"/>
</dbReference>